<organism evidence="2 3">
    <name type="scientific">Nocardia seriolae</name>
    <dbReference type="NCBI Taxonomy" id="37332"/>
    <lineage>
        <taxon>Bacteria</taxon>
        <taxon>Bacillati</taxon>
        <taxon>Actinomycetota</taxon>
        <taxon>Actinomycetes</taxon>
        <taxon>Mycobacteriales</taxon>
        <taxon>Nocardiaceae</taxon>
        <taxon>Nocardia</taxon>
    </lineage>
</organism>
<name>A0A0B8N7C3_9NOCA</name>
<dbReference type="EMBL" id="BBYQ01000008">
    <property type="protein sequence ID" value="GAP26697.1"/>
    <property type="molecule type" value="Genomic_DNA"/>
</dbReference>
<reference evidence="2 3" key="2">
    <citation type="journal article" date="2016" name="Genome Announc.">
        <title>Draft Genome Sequence of Erythromycin- and Oxytetracycline-Sensitive Nocardia seriolae Strain U-1 (NBRC 110359).</title>
        <authorList>
            <person name="Imajoh M."/>
            <person name="Sukeda M."/>
            <person name="Shimizu M."/>
            <person name="Yamane J."/>
            <person name="Ohnishi K."/>
            <person name="Oshima S."/>
        </authorList>
    </citation>
    <scope>NUCLEOTIDE SEQUENCE [LARGE SCALE GENOMIC DNA]</scope>
    <source>
        <strain evidence="2 3">U-1</strain>
    </source>
</reference>
<dbReference type="Proteomes" id="UP000037179">
    <property type="component" value="Unassembled WGS sequence"/>
</dbReference>
<dbReference type="KEGG" id="nsr:NS506_05139"/>
<proteinExistence type="predicted"/>
<dbReference type="OrthoDB" id="4554275at2"/>
<dbReference type="GeneID" id="93374483"/>
<reference evidence="1 4" key="3">
    <citation type="submission" date="2016-10" db="EMBL/GenBank/DDBJ databases">
        <title>Genome sequence of Nocardia seriolae strain EM150506, isolated from Anguila japonica.</title>
        <authorList>
            <person name="Han H.-J."/>
        </authorList>
    </citation>
    <scope>NUCLEOTIDE SEQUENCE [LARGE SCALE GENOMIC DNA]</scope>
    <source>
        <strain evidence="1 4">EM150506</strain>
    </source>
</reference>
<dbReference type="AlphaFoldDB" id="A0A0B8N7C3"/>
<dbReference type="Proteomes" id="UP000180166">
    <property type="component" value="Chromosome"/>
</dbReference>
<evidence type="ECO:0000313" key="2">
    <source>
        <dbReference type="EMBL" id="GAP26697.1"/>
    </source>
</evidence>
<evidence type="ECO:0000313" key="1">
    <source>
        <dbReference type="EMBL" id="APA99185.1"/>
    </source>
</evidence>
<dbReference type="EMBL" id="CP017839">
    <property type="protein sequence ID" value="APA99185.1"/>
    <property type="molecule type" value="Genomic_DNA"/>
</dbReference>
<evidence type="ECO:0000313" key="4">
    <source>
        <dbReference type="Proteomes" id="UP000180166"/>
    </source>
</evidence>
<protein>
    <submittedName>
        <fullName evidence="2">Uncharacterized protein</fullName>
    </submittedName>
</protein>
<keyword evidence="3" id="KW-1185">Reference proteome</keyword>
<evidence type="ECO:0000313" key="3">
    <source>
        <dbReference type="Proteomes" id="UP000037179"/>
    </source>
</evidence>
<gene>
    <name evidence="1" type="ORF">NS506_05139</name>
    <name evidence="2" type="ORF">NSK11_contig00008-0068</name>
</gene>
<dbReference type="RefSeq" id="WP_033085392.1">
    <property type="nucleotide sequence ID" value="NZ_AP017900.1"/>
</dbReference>
<sequence length="117" mass="12764">MSDFNDPTTPEEVDNLLDRLVFTDEPVDLPVVVGQDVDAALKPRSVKMTDDMYRRAGNRAVNLGMSVSAYLRSLIERDLVQVAHEGSPVAQLSRIAAELSRAAAELDHTATELGRTA</sequence>
<reference evidence="3" key="1">
    <citation type="submission" date="2015-07" db="EMBL/GenBank/DDBJ databases">
        <title>Nocardia seriolae U-1 whole genome shotgun sequence.</title>
        <authorList>
            <person name="Imajoh M."/>
            <person name="Fukumoto Y."/>
            <person name="Sukeda M."/>
            <person name="Yamane J."/>
            <person name="Yamasaki K."/>
            <person name="Shimizu M."/>
            <person name="Ohnishi K."/>
            <person name="Oshima S."/>
        </authorList>
    </citation>
    <scope>NUCLEOTIDE SEQUENCE [LARGE SCALE GENOMIC DNA]</scope>
    <source>
        <strain evidence="3">U-1</strain>
    </source>
</reference>
<accession>A0A0B8N7C3</accession>